<dbReference type="EMBL" id="MVBM01000014">
    <property type="protein sequence ID" value="OOK63931.1"/>
    <property type="molecule type" value="Genomic_DNA"/>
</dbReference>
<dbReference type="Pfam" id="PF02545">
    <property type="entry name" value="Maf"/>
    <property type="match status" value="1"/>
</dbReference>
<dbReference type="Gene3D" id="3.90.950.10">
    <property type="match status" value="1"/>
</dbReference>
<reference evidence="2 3" key="1">
    <citation type="submission" date="2017-02" db="EMBL/GenBank/DDBJ databases">
        <title>Complete genome sequences of Mycobacterium kansasii strains isolated from rhesus macaques.</title>
        <authorList>
            <person name="Panda A."/>
            <person name="Nagaraj S."/>
            <person name="Zhao X."/>
            <person name="Tettelin H."/>
            <person name="Detolla L.J."/>
        </authorList>
    </citation>
    <scope>NUCLEOTIDE SEQUENCE [LARGE SCALE GENOMIC DNA]</scope>
    <source>
        <strain evidence="2 3">11-3813</strain>
    </source>
</reference>
<dbReference type="InterPro" id="IPR029001">
    <property type="entry name" value="ITPase-like_fam"/>
</dbReference>
<accession>A0A1V3WCD8</accession>
<evidence type="ECO:0000256" key="1">
    <source>
        <dbReference type="ARBA" id="ARBA00022801"/>
    </source>
</evidence>
<dbReference type="AlphaFoldDB" id="A0A1V3WCD8"/>
<dbReference type="GO" id="GO:0047429">
    <property type="term" value="F:nucleoside triphosphate diphosphatase activity"/>
    <property type="evidence" value="ECO:0007669"/>
    <property type="project" value="InterPro"/>
</dbReference>
<organism evidence="2 3">
    <name type="scientific">Mycobacterium kansasii</name>
    <dbReference type="NCBI Taxonomy" id="1768"/>
    <lineage>
        <taxon>Bacteria</taxon>
        <taxon>Bacillati</taxon>
        <taxon>Actinomycetota</taxon>
        <taxon>Actinomycetes</taxon>
        <taxon>Mycobacteriales</taxon>
        <taxon>Mycobacteriaceae</taxon>
        <taxon>Mycobacterium</taxon>
    </lineage>
</organism>
<gene>
    <name evidence="2" type="ORF">BZL30_9344</name>
</gene>
<evidence type="ECO:0000313" key="2">
    <source>
        <dbReference type="EMBL" id="OOK63931.1"/>
    </source>
</evidence>
<protein>
    <submittedName>
        <fullName evidence="2">Maf-like family protein</fullName>
    </submittedName>
</protein>
<dbReference type="InterPro" id="IPR003697">
    <property type="entry name" value="Maf-like"/>
</dbReference>
<comment type="caution">
    <text evidence="2">The sequence shown here is derived from an EMBL/GenBank/DDBJ whole genome shotgun (WGS) entry which is preliminary data.</text>
</comment>
<sequence length="113" mass="11685">MDPLVVASGVDEDALICGLRPEASPDEVVGALARAKAEHVAAAVHPSLASDCVVVGCDSMLQLDGRLCGKPQSIASARNNGSQWRDAPDNFIPAIALSACRTTGLFIMSAKPQ</sequence>
<dbReference type="Proteomes" id="UP000189229">
    <property type="component" value="Unassembled WGS sequence"/>
</dbReference>
<evidence type="ECO:0000313" key="3">
    <source>
        <dbReference type="Proteomes" id="UP000189229"/>
    </source>
</evidence>
<keyword evidence="1" id="KW-0378">Hydrolase</keyword>
<name>A0A1V3WCD8_MYCKA</name>
<proteinExistence type="predicted"/>
<dbReference type="SUPFAM" id="SSF52972">
    <property type="entry name" value="ITPase-like"/>
    <property type="match status" value="1"/>
</dbReference>